<dbReference type="InterPro" id="IPR036640">
    <property type="entry name" value="ABC1_TM_sf"/>
</dbReference>
<evidence type="ECO:0000256" key="3">
    <source>
        <dbReference type="ARBA" id="ARBA00022741"/>
    </source>
</evidence>
<dbReference type="InterPro" id="IPR017871">
    <property type="entry name" value="ABC_transporter-like_CS"/>
</dbReference>
<dbReference type="InterPro" id="IPR003593">
    <property type="entry name" value="AAA+_ATPase"/>
</dbReference>
<keyword evidence="3" id="KW-0547">Nucleotide-binding</keyword>
<dbReference type="InterPro" id="IPR039421">
    <property type="entry name" value="Type_1_exporter"/>
</dbReference>
<evidence type="ECO:0000256" key="1">
    <source>
        <dbReference type="ARBA" id="ARBA00004651"/>
    </source>
</evidence>
<protein>
    <submittedName>
        <fullName evidence="10">ABC transporter ATP-binding protein</fullName>
    </submittedName>
</protein>
<dbReference type="InterPro" id="IPR027417">
    <property type="entry name" value="P-loop_NTPase"/>
</dbReference>
<dbReference type="EMBL" id="JAFMYW010000001">
    <property type="protein sequence ID" value="MBO0947070.1"/>
    <property type="molecule type" value="Genomic_DNA"/>
</dbReference>
<name>A0ABS3JAQ7_9BACT</name>
<evidence type="ECO:0000259" key="8">
    <source>
        <dbReference type="PROSITE" id="PS50893"/>
    </source>
</evidence>
<evidence type="ECO:0000313" key="10">
    <source>
        <dbReference type="EMBL" id="MBO0947070.1"/>
    </source>
</evidence>
<feature type="transmembrane region" description="Helical" evidence="7">
    <location>
        <begin position="21"/>
        <end position="43"/>
    </location>
</feature>
<accession>A0ABS3JAQ7</accession>
<evidence type="ECO:0000256" key="6">
    <source>
        <dbReference type="ARBA" id="ARBA00023136"/>
    </source>
</evidence>
<dbReference type="InterPro" id="IPR003439">
    <property type="entry name" value="ABC_transporter-like_ATP-bd"/>
</dbReference>
<organism evidence="10 11">
    <name type="scientific">Fibrella forsythiae</name>
    <dbReference type="NCBI Taxonomy" id="2817061"/>
    <lineage>
        <taxon>Bacteria</taxon>
        <taxon>Pseudomonadati</taxon>
        <taxon>Bacteroidota</taxon>
        <taxon>Cytophagia</taxon>
        <taxon>Cytophagales</taxon>
        <taxon>Spirosomataceae</taxon>
        <taxon>Fibrella</taxon>
    </lineage>
</organism>
<dbReference type="PROSITE" id="PS50893">
    <property type="entry name" value="ABC_TRANSPORTER_2"/>
    <property type="match status" value="1"/>
</dbReference>
<proteinExistence type="predicted"/>
<dbReference type="GO" id="GO:0005524">
    <property type="term" value="F:ATP binding"/>
    <property type="evidence" value="ECO:0007669"/>
    <property type="project" value="UniProtKB-KW"/>
</dbReference>
<feature type="domain" description="ABC transporter" evidence="8">
    <location>
        <begin position="359"/>
        <end position="594"/>
    </location>
</feature>
<dbReference type="SUPFAM" id="SSF90123">
    <property type="entry name" value="ABC transporter transmembrane region"/>
    <property type="match status" value="1"/>
</dbReference>
<dbReference type="PROSITE" id="PS50929">
    <property type="entry name" value="ABC_TM1F"/>
    <property type="match status" value="1"/>
</dbReference>
<keyword evidence="2 7" id="KW-0812">Transmembrane</keyword>
<dbReference type="Pfam" id="PF00664">
    <property type="entry name" value="ABC_membrane"/>
    <property type="match status" value="1"/>
</dbReference>
<keyword evidence="4 10" id="KW-0067">ATP-binding</keyword>
<comment type="caution">
    <text evidence="10">The sequence shown here is derived from an EMBL/GenBank/DDBJ whole genome shotgun (WGS) entry which is preliminary data.</text>
</comment>
<dbReference type="PROSITE" id="PS00211">
    <property type="entry name" value="ABC_TRANSPORTER_1"/>
    <property type="match status" value="1"/>
</dbReference>
<dbReference type="InterPro" id="IPR011527">
    <property type="entry name" value="ABC1_TM_dom"/>
</dbReference>
<reference evidence="10 11" key="1">
    <citation type="submission" date="2021-03" db="EMBL/GenBank/DDBJ databases">
        <title>Fibrella sp. HMF5405 genome sequencing and assembly.</title>
        <authorList>
            <person name="Kang H."/>
            <person name="Kim H."/>
            <person name="Bae S."/>
            <person name="Joh K."/>
        </authorList>
    </citation>
    <scope>NUCLEOTIDE SEQUENCE [LARGE SCALE GENOMIC DNA]</scope>
    <source>
        <strain evidence="10 11">HMF5405</strain>
    </source>
</reference>
<evidence type="ECO:0000256" key="4">
    <source>
        <dbReference type="ARBA" id="ARBA00022840"/>
    </source>
</evidence>
<feature type="transmembrane region" description="Helical" evidence="7">
    <location>
        <begin position="249"/>
        <end position="267"/>
    </location>
</feature>
<evidence type="ECO:0000256" key="5">
    <source>
        <dbReference type="ARBA" id="ARBA00022989"/>
    </source>
</evidence>
<sequence>MKNPYVALLRTAWQYARNQKGRYLAVYLLFICANLIGAVHPLLFGWFVDRIQRDAGAVLTVTLQYGGLFLALKLLEWAFHGPARIMERQLAFDVSRNFLNELYHQTLRLPVSWHKQHHSGATINRINKAYGALKSFFQNGFTYLHVVAKFTFSFGAMLYFAPLYGAIGLVLGAFTVWIIRRFDQPFVKALEETNEREHSMASSLFDSLSNIVTVITLRLEGRMEEKLHDKIGAIRVPFRREIRINEWKWFVATMMIAIVYIVITVGYVHEHHVPGTVFLVGGLVTLLGYVNQFTSVFSDVAWQYTQIVQYNTDVQTARTISDTYLQYRGHAEAEAATLPDRWQSVTIQGLSFEHTASNVPVDEARPNSSLLRPASLKNLSVQITRGKRIALIGESGSGKSTLLTLLRGLYAPANGLHWNVDGQKQRDWSAIGNTVTLLPQEPEIFENTVAYNITLGLAFPEEDVADVCRLAHFADVVRYLPDGLDTPIQEKGVNLSGGQRQRLALARGILAARESDIVLMDEPTSSVDPKTEYHIYHNLLAAFADKAVISSLHRLHLLPMFDYIYIMRNGAIVDEGTFLELRQRSVIFQEMWRHQSEAINRVRDGVSVVEAG</sequence>
<feature type="transmembrane region" description="Helical" evidence="7">
    <location>
        <begin position="158"/>
        <end position="179"/>
    </location>
</feature>
<feature type="transmembrane region" description="Helical" evidence="7">
    <location>
        <begin position="55"/>
        <end position="79"/>
    </location>
</feature>
<comment type="subcellular location">
    <subcellularLocation>
        <location evidence="1">Cell membrane</location>
        <topology evidence="1">Multi-pass membrane protein</topology>
    </subcellularLocation>
</comment>
<dbReference type="Proteomes" id="UP000664628">
    <property type="component" value="Unassembled WGS sequence"/>
</dbReference>
<dbReference type="Pfam" id="PF00005">
    <property type="entry name" value="ABC_tran"/>
    <property type="match status" value="1"/>
</dbReference>
<dbReference type="RefSeq" id="WP_207326992.1">
    <property type="nucleotide sequence ID" value="NZ_JAFMYW010000001.1"/>
</dbReference>
<feature type="transmembrane region" description="Helical" evidence="7">
    <location>
        <begin position="273"/>
        <end position="290"/>
    </location>
</feature>
<evidence type="ECO:0000313" key="11">
    <source>
        <dbReference type="Proteomes" id="UP000664628"/>
    </source>
</evidence>
<dbReference type="Gene3D" id="3.40.50.300">
    <property type="entry name" value="P-loop containing nucleotide triphosphate hydrolases"/>
    <property type="match status" value="1"/>
</dbReference>
<dbReference type="PANTHER" id="PTHR24221:SF654">
    <property type="entry name" value="ATP-BINDING CASSETTE SUB-FAMILY B MEMBER 6"/>
    <property type="match status" value="1"/>
</dbReference>
<keyword evidence="11" id="KW-1185">Reference proteome</keyword>
<dbReference type="PANTHER" id="PTHR24221">
    <property type="entry name" value="ATP-BINDING CASSETTE SUB-FAMILY B"/>
    <property type="match status" value="1"/>
</dbReference>
<keyword evidence="5 7" id="KW-1133">Transmembrane helix</keyword>
<feature type="domain" description="ABC transmembrane type-1" evidence="9">
    <location>
        <begin position="28"/>
        <end position="309"/>
    </location>
</feature>
<evidence type="ECO:0000256" key="2">
    <source>
        <dbReference type="ARBA" id="ARBA00022692"/>
    </source>
</evidence>
<dbReference type="SMART" id="SM00382">
    <property type="entry name" value="AAA"/>
    <property type="match status" value="1"/>
</dbReference>
<dbReference type="SUPFAM" id="SSF52540">
    <property type="entry name" value="P-loop containing nucleoside triphosphate hydrolases"/>
    <property type="match status" value="1"/>
</dbReference>
<dbReference type="Gene3D" id="1.20.1560.10">
    <property type="entry name" value="ABC transporter type 1, transmembrane domain"/>
    <property type="match status" value="1"/>
</dbReference>
<evidence type="ECO:0000256" key="7">
    <source>
        <dbReference type="SAM" id="Phobius"/>
    </source>
</evidence>
<evidence type="ECO:0000259" key="9">
    <source>
        <dbReference type="PROSITE" id="PS50929"/>
    </source>
</evidence>
<gene>
    <name evidence="10" type="ORF">J2I46_00640</name>
</gene>
<keyword evidence="6 7" id="KW-0472">Membrane</keyword>